<comment type="similarity">
    <text evidence="1">Belongs to the transglycosylase Slt family.</text>
</comment>
<dbReference type="InterPro" id="IPR023346">
    <property type="entry name" value="Lysozyme-like_dom_sf"/>
</dbReference>
<accession>A0A023X4X0</accession>
<protein>
    <submittedName>
        <fullName evidence="3">Transglycosylase SLT domain</fullName>
    </submittedName>
</protein>
<dbReference type="PANTHER" id="PTHR37423">
    <property type="entry name" value="SOLUBLE LYTIC MUREIN TRANSGLYCOSYLASE-RELATED"/>
    <property type="match status" value="1"/>
</dbReference>
<keyword evidence="4" id="KW-1185">Reference proteome</keyword>
<dbReference type="InterPro" id="IPR008258">
    <property type="entry name" value="Transglycosylase_SLT_dom_1"/>
</dbReference>
<dbReference type="Proteomes" id="UP000025229">
    <property type="component" value="Chromosome"/>
</dbReference>
<dbReference type="InterPro" id="IPR000189">
    <property type="entry name" value="Transglyc_AS"/>
</dbReference>
<dbReference type="GO" id="GO:0016020">
    <property type="term" value="C:membrane"/>
    <property type="evidence" value="ECO:0007669"/>
    <property type="project" value="InterPro"/>
</dbReference>
<evidence type="ECO:0000259" key="2">
    <source>
        <dbReference type="Pfam" id="PF01464"/>
    </source>
</evidence>
<dbReference type="CDD" id="cd16896">
    <property type="entry name" value="LT_Slt70-like"/>
    <property type="match status" value="1"/>
</dbReference>
<gene>
    <name evidence="3" type="ORF">RradSPS_1801</name>
</gene>
<dbReference type="SUPFAM" id="SSF53955">
    <property type="entry name" value="Lysozyme-like"/>
    <property type="match status" value="1"/>
</dbReference>
<organism evidence="3 4">
    <name type="scientific">Rubrobacter radiotolerans</name>
    <name type="common">Arthrobacter radiotolerans</name>
    <dbReference type="NCBI Taxonomy" id="42256"/>
    <lineage>
        <taxon>Bacteria</taxon>
        <taxon>Bacillati</taxon>
        <taxon>Actinomycetota</taxon>
        <taxon>Rubrobacteria</taxon>
        <taxon>Rubrobacterales</taxon>
        <taxon>Rubrobacteraceae</taxon>
        <taxon>Rubrobacter</taxon>
    </lineage>
</organism>
<dbReference type="Pfam" id="PF01464">
    <property type="entry name" value="SLT"/>
    <property type="match status" value="1"/>
</dbReference>
<dbReference type="KEGG" id="rrd:RradSPS_1801"/>
<dbReference type="HOGENOM" id="CLU_065765_7_0_11"/>
<evidence type="ECO:0000256" key="1">
    <source>
        <dbReference type="ARBA" id="ARBA00007734"/>
    </source>
</evidence>
<dbReference type="GO" id="GO:0008933">
    <property type="term" value="F:peptidoglycan lytic transglycosylase activity"/>
    <property type="evidence" value="ECO:0007669"/>
    <property type="project" value="InterPro"/>
</dbReference>
<dbReference type="PANTHER" id="PTHR37423:SF2">
    <property type="entry name" value="MEMBRANE-BOUND LYTIC MUREIN TRANSGLYCOSYLASE C"/>
    <property type="match status" value="1"/>
</dbReference>
<dbReference type="Gene3D" id="1.10.530.10">
    <property type="match status" value="1"/>
</dbReference>
<evidence type="ECO:0000313" key="4">
    <source>
        <dbReference type="Proteomes" id="UP000025229"/>
    </source>
</evidence>
<dbReference type="PATRIC" id="fig|42256.3.peg.1827"/>
<feature type="domain" description="Transglycosylase SLT" evidence="2">
    <location>
        <begin position="39"/>
        <end position="144"/>
    </location>
</feature>
<name>A0A023X4X0_RUBRA</name>
<reference evidence="3 4" key="1">
    <citation type="submission" date="2014-03" db="EMBL/GenBank/DDBJ databases">
        <title>Complete genome sequence of the Radio-Resistant Rubrobacter radiotolerans RSPS-4.</title>
        <authorList>
            <person name="Egas C.C."/>
            <person name="Barroso C.C."/>
            <person name="Froufe H.J.C."/>
            <person name="Pacheco J.J."/>
            <person name="Albuquerque L.L."/>
            <person name="da Costa M.M.S."/>
        </authorList>
    </citation>
    <scope>NUCLEOTIDE SEQUENCE [LARGE SCALE GENOMIC DNA]</scope>
    <source>
        <strain evidence="3 4">RSPS-4</strain>
    </source>
</reference>
<sequence>MLLVLLGILVVGAYAVYSVVTEPPERVQRALYPLDYRETIQSAAQTYSVEPTLVAAVIYVESRYDPEAVSSQNAQGLMQITPDTADFIQNNSGITGDFTEPQTNIWMGTWQLSYLEGRYFGDERAMLAAYNSGQGNVDAWLSDPGFDLESDIPFTETHNYVNDVLDIQDTYRELYGEDLNRDS</sequence>
<dbReference type="GO" id="GO:0000270">
    <property type="term" value="P:peptidoglycan metabolic process"/>
    <property type="evidence" value="ECO:0007669"/>
    <property type="project" value="InterPro"/>
</dbReference>
<dbReference type="PROSITE" id="PS00922">
    <property type="entry name" value="TRANSGLYCOSYLASE"/>
    <property type="match status" value="1"/>
</dbReference>
<dbReference type="AlphaFoldDB" id="A0A023X4X0"/>
<dbReference type="eggNOG" id="COG0741">
    <property type="taxonomic scope" value="Bacteria"/>
</dbReference>
<dbReference type="EMBL" id="CP007514">
    <property type="protein sequence ID" value="AHY47084.1"/>
    <property type="molecule type" value="Genomic_DNA"/>
</dbReference>
<dbReference type="STRING" id="42256.RradSPS_1801"/>
<proteinExistence type="inferred from homology"/>
<evidence type="ECO:0000313" key="3">
    <source>
        <dbReference type="EMBL" id="AHY47084.1"/>
    </source>
</evidence>